<keyword evidence="2" id="KW-1133">Transmembrane helix</keyword>
<feature type="region of interest" description="Disordered" evidence="1">
    <location>
        <begin position="673"/>
        <end position="717"/>
    </location>
</feature>
<sequence length="1035" mass="111854">MLGFLFSFPVPSTLRFILTFFILNTTAVFAFPSLTSEPHRRSPVFAIMATVSPLAVTGFSFLAIGLSCALLRLLFILKYRLLSSAAPTILPQPVSAGRTSALSLRSPFSLFRYRQKSTIAKPTRSHSRWSPLSAFYRRFTRPSSPLHLSEPDVLPIAMSGSTSTIHSLLDLSVMSNSSHIPVVKNHGPIFQTRQISRSSSMDTLPSYRPLTPVPILVPIARHAPSPPTTPSPTTPKSFSGMGDTDIPLVPITPSKPKSIPQMPVTTANACGLPTPPPTGHFPAISLSPFKPNNSTFGQSLNAVAGTRPASPTHSRFLTSRTLSSLSLSPRSLSLQQSKRSRGLGGVTVKRISPPPFDLDQQESGLEPAQDVANCLTNTRNITFEPKEELIENSTQSVSRAAGPPSFLLDFSSPPSSPVSDSSSTLDLLSPSPSPSNSDISPISVPLTASRTTSQSSNSSDLAKSGPISLVDVDMNVDASGMPVFEVDWRVPEWSFDVEEPGDTELVLADFDSPSSVEETSGSPVQKLTRKQVEEELIELDDENTESNEEQKRVGERKWEWDGELDDQGVWDVEAQTETGISRVDPVLEDEEAVLEVLCEGRDMVDPVVLSSALALAKELDDDYEAETEIKYPDPDLLPLPETINVLPSIFTEADNIPMISICTQPAVLRRNLSNDDSDVSSGSSLPSAASPISLVQTPTPPASPPREAKIPSLPKPTIMDDLDNDRLAPTAAMLPMSKCLGPTDMKPIGDRFRASSVPLVGTETNSSPTDGALLSAKINNGIEDNSQFFEDERFFYSPECITQELDSDDEFTVNVEAASDDDCADDSHYDDEADILPSSDEVDGDCVESAEGKEVVLHCPEDRLQIGQAKNFDCGAGEEKVADTLKGMRALTVINAAEMTLASEMDAHPSDKISYAEDEVQEKIAPASVLTPPSEHPLTPVPGTFPDAKLSLKAETIPEPQSLPPKLSAPLQSHRRRRSPLEEAIASTRSPLEVALAMQLRPGLGLGADPAWMVRFMMVMWGWMFGLVLVPTAEA</sequence>
<feature type="compositionally biased region" description="Low complexity" evidence="1">
    <location>
        <begin position="679"/>
        <end position="695"/>
    </location>
</feature>
<feature type="region of interest" description="Disordered" evidence="1">
    <location>
        <begin position="327"/>
        <end position="365"/>
    </location>
</feature>
<dbReference type="EMBL" id="JABXXO010000016">
    <property type="protein sequence ID" value="KAF7759697.1"/>
    <property type="molecule type" value="Genomic_DNA"/>
</dbReference>
<protein>
    <submittedName>
        <fullName evidence="3">Uncharacterized protein</fullName>
    </submittedName>
</protein>
<evidence type="ECO:0000313" key="3">
    <source>
        <dbReference type="EMBL" id="KAF7759697.1"/>
    </source>
</evidence>
<feature type="compositionally biased region" description="Low complexity" evidence="1">
    <location>
        <begin position="327"/>
        <end position="337"/>
    </location>
</feature>
<name>A0A8H7BXL7_AGABI</name>
<evidence type="ECO:0000313" key="4">
    <source>
        <dbReference type="Proteomes" id="UP000629468"/>
    </source>
</evidence>
<keyword evidence="2" id="KW-0812">Transmembrane</keyword>
<feature type="transmembrane region" description="Helical" evidence="2">
    <location>
        <begin position="12"/>
        <end position="32"/>
    </location>
</feature>
<feature type="transmembrane region" description="Helical" evidence="2">
    <location>
        <begin position="44"/>
        <end position="77"/>
    </location>
</feature>
<feature type="transmembrane region" description="Helical" evidence="2">
    <location>
        <begin position="1012"/>
        <end position="1030"/>
    </location>
</feature>
<gene>
    <name evidence="3" type="ORF">Agabi119p4_11392</name>
</gene>
<organism evidence="3 4">
    <name type="scientific">Agaricus bisporus var. burnettii</name>
    <dbReference type="NCBI Taxonomy" id="192524"/>
    <lineage>
        <taxon>Eukaryota</taxon>
        <taxon>Fungi</taxon>
        <taxon>Dikarya</taxon>
        <taxon>Basidiomycota</taxon>
        <taxon>Agaricomycotina</taxon>
        <taxon>Agaricomycetes</taxon>
        <taxon>Agaricomycetidae</taxon>
        <taxon>Agaricales</taxon>
        <taxon>Agaricineae</taxon>
        <taxon>Agaricaceae</taxon>
        <taxon>Agaricus</taxon>
    </lineage>
</organism>
<keyword evidence="2" id="KW-0472">Membrane</keyword>
<dbReference type="Proteomes" id="UP000629468">
    <property type="component" value="Unassembled WGS sequence"/>
</dbReference>
<comment type="caution">
    <text evidence="3">The sequence shown here is derived from an EMBL/GenBank/DDBJ whole genome shotgun (WGS) entry which is preliminary data.</text>
</comment>
<evidence type="ECO:0000256" key="2">
    <source>
        <dbReference type="SAM" id="Phobius"/>
    </source>
</evidence>
<proteinExistence type="predicted"/>
<evidence type="ECO:0000256" key="1">
    <source>
        <dbReference type="SAM" id="MobiDB-lite"/>
    </source>
</evidence>
<feature type="compositionally biased region" description="Low complexity" evidence="1">
    <location>
        <begin position="403"/>
        <end position="459"/>
    </location>
</feature>
<feature type="region of interest" description="Disordered" evidence="1">
    <location>
        <begin position="957"/>
        <end position="983"/>
    </location>
</feature>
<feature type="region of interest" description="Disordered" evidence="1">
    <location>
        <begin position="385"/>
        <end position="465"/>
    </location>
</feature>
<accession>A0A8H7BXL7</accession>
<reference evidence="3 4" key="1">
    <citation type="journal article" name="Sci. Rep.">
        <title>Telomere-to-telomere assembled and centromere annotated genomes of the two main subspecies of the button mushroom Agaricus bisporus reveal especially polymorphic chromosome ends.</title>
        <authorList>
            <person name="Sonnenberg A.S.M."/>
            <person name="Sedaghat-Telgerd N."/>
            <person name="Lavrijssen B."/>
            <person name="Ohm R.A."/>
            <person name="Hendrickx P.M."/>
            <person name="Scholtmeijer K."/>
            <person name="Baars J.J.P."/>
            <person name="van Peer A."/>
        </authorList>
    </citation>
    <scope>NUCLEOTIDE SEQUENCE [LARGE SCALE GENOMIC DNA]</scope>
    <source>
        <strain evidence="3 4">H119_p4</strain>
    </source>
</reference>
<dbReference type="AlphaFoldDB" id="A0A8H7BXL7"/>